<dbReference type="InterPro" id="IPR000719">
    <property type="entry name" value="Prot_kinase_dom"/>
</dbReference>
<keyword evidence="6" id="KW-0418">Kinase</keyword>
<feature type="domain" description="Protein kinase" evidence="5">
    <location>
        <begin position="24"/>
        <end position="310"/>
    </location>
</feature>
<dbReference type="Pfam" id="PF00069">
    <property type="entry name" value="Pkinase"/>
    <property type="match status" value="1"/>
</dbReference>
<dbReference type="PROSITE" id="PS00108">
    <property type="entry name" value="PROTEIN_KINASE_ST"/>
    <property type="match status" value="1"/>
</dbReference>
<keyword evidence="7" id="KW-1185">Reference proteome</keyword>
<protein>
    <submittedName>
        <fullName evidence="6">Kinase-like protein</fullName>
    </submittedName>
</protein>
<dbReference type="PROSITE" id="PS50011">
    <property type="entry name" value="PROTEIN_KINASE_DOM"/>
    <property type="match status" value="1"/>
</dbReference>
<comment type="similarity">
    <text evidence="4">Belongs to the protein kinase superfamily.</text>
</comment>
<keyword evidence="6" id="KW-0808">Transferase</keyword>
<dbReference type="GO" id="GO:0005737">
    <property type="term" value="C:cytoplasm"/>
    <property type="evidence" value="ECO:0007669"/>
    <property type="project" value="TreeGrafter"/>
</dbReference>
<evidence type="ECO:0000256" key="4">
    <source>
        <dbReference type="RuleBase" id="RU000304"/>
    </source>
</evidence>
<evidence type="ECO:0000259" key="5">
    <source>
        <dbReference type="PROSITE" id="PS50011"/>
    </source>
</evidence>
<dbReference type="EMBL" id="ML978069">
    <property type="protein sequence ID" value="KAF2015569.1"/>
    <property type="molecule type" value="Genomic_DNA"/>
</dbReference>
<dbReference type="GeneID" id="54279013"/>
<dbReference type="InterPro" id="IPR008271">
    <property type="entry name" value="Ser/Thr_kinase_AS"/>
</dbReference>
<dbReference type="Gene3D" id="1.10.510.10">
    <property type="entry name" value="Transferase(Phosphotransferase) domain 1"/>
    <property type="match status" value="1"/>
</dbReference>
<dbReference type="GO" id="GO:0044773">
    <property type="term" value="P:mitotic DNA damage checkpoint signaling"/>
    <property type="evidence" value="ECO:0007669"/>
    <property type="project" value="TreeGrafter"/>
</dbReference>
<evidence type="ECO:0000256" key="2">
    <source>
        <dbReference type="ARBA" id="ARBA00022840"/>
    </source>
</evidence>
<sequence length="389" mass="44295">MASKVLDIREGQDVYVEEDEKLPYRLVRNLGHGHSANVEMVEDIYTGRVFARKLFRIHRTRDQRKAIFDNEIKIIRRLKNHRHIIRVFATYVAKKEVGLILSPVADGGDLESFLNDFAVGQIARKGTTERRLVRKSFGCLAAGLAFMHQQKIRHKDIKPRNILIHRGTMIYTDFGYSFDYSLPDGRSTTTGRPDTFTRKYCAPEVVDWEPRNSKSDVFSLGCVFLEMLAVLDARATLPHCDQPYSAVGEAIQCLFETLEERHSRKNVGSRTTVTRLWSVIYKMLSFDPTQRPTASFITTHIRKQSPTHFFCKDCSDESGNLDPKPSNGDRRNLKIVKSNRTTSARPQNLRQASTDSTQSKEYTCCDSTMKLVVAREDAAIANYGSMSIA</sequence>
<keyword evidence="4" id="KW-0723">Serine/threonine-protein kinase</keyword>
<dbReference type="OrthoDB" id="4062651at2759"/>
<feature type="binding site" evidence="3">
    <location>
        <position position="53"/>
    </location>
    <ligand>
        <name>ATP</name>
        <dbReference type="ChEBI" id="CHEBI:30616"/>
    </ligand>
</feature>
<evidence type="ECO:0000256" key="3">
    <source>
        <dbReference type="PROSITE-ProRule" id="PRU10141"/>
    </source>
</evidence>
<dbReference type="CDD" id="cd00180">
    <property type="entry name" value="PKc"/>
    <property type="match status" value="1"/>
</dbReference>
<gene>
    <name evidence="6" type="ORF">BU24DRAFT_180686</name>
</gene>
<organism evidence="6 7">
    <name type="scientific">Aaosphaeria arxii CBS 175.79</name>
    <dbReference type="NCBI Taxonomy" id="1450172"/>
    <lineage>
        <taxon>Eukaryota</taxon>
        <taxon>Fungi</taxon>
        <taxon>Dikarya</taxon>
        <taxon>Ascomycota</taxon>
        <taxon>Pezizomycotina</taxon>
        <taxon>Dothideomycetes</taxon>
        <taxon>Pleosporomycetidae</taxon>
        <taxon>Pleosporales</taxon>
        <taxon>Pleosporales incertae sedis</taxon>
        <taxon>Aaosphaeria</taxon>
    </lineage>
</organism>
<dbReference type="InterPro" id="IPR017441">
    <property type="entry name" value="Protein_kinase_ATP_BS"/>
</dbReference>
<dbReference type="Proteomes" id="UP000799778">
    <property type="component" value="Unassembled WGS sequence"/>
</dbReference>
<keyword evidence="2 3" id="KW-0067">ATP-binding</keyword>
<reference evidence="6" key="1">
    <citation type="journal article" date="2020" name="Stud. Mycol.">
        <title>101 Dothideomycetes genomes: a test case for predicting lifestyles and emergence of pathogens.</title>
        <authorList>
            <person name="Haridas S."/>
            <person name="Albert R."/>
            <person name="Binder M."/>
            <person name="Bloem J."/>
            <person name="Labutti K."/>
            <person name="Salamov A."/>
            <person name="Andreopoulos B."/>
            <person name="Baker S."/>
            <person name="Barry K."/>
            <person name="Bills G."/>
            <person name="Bluhm B."/>
            <person name="Cannon C."/>
            <person name="Castanera R."/>
            <person name="Culley D."/>
            <person name="Daum C."/>
            <person name="Ezra D."/>
            <person name="Gonzalez J."/>
            <person name="Henrissat B."/>
            <person name="Kuo A."/>
            <person name="Liang C."/>
            <person name="Lipzen A."/>
            <person name="Lutzoni F."/>
            <person name="Magnuson J."/>
            <person name="Mondo S."/>
            <person name="Nolan M."/>
            <person name="Ohm R."/>
            <person name="Pangilinan J."/>
            <person name="Park H.-J."/>
            <person name="Ramirez L."/>
            <person name="Alfaro M."/>
            <person name="Sun H."/>
            <person name="Tritt A."/>
            <person name="Yoshinaga Y."/>
            <person name="Zwiers L.-H."/>
            <person name="Turgeon B."/>
            <person name="Goodwin S."/>
            <person name="Spatafora J."/>
            <person name="Crous P."/>
            <person name="Grigoriev I."/>
        </authorList>
    </citation>
    <scope>NUCLEOTIDE SEQUENCE</scope>
    <source>
        <strain evidence="6">CBS 175.79</strain>
    </source>
</reference>
<name>A0A6A5XRN8_9PLEO</name>
<dbReference type="GO" id="GO:0005524">
    <property type="term" value="F:ATP binding"/>
    <property type="evidence" value="ECO:0007669"/>
    <property type="project" value="UniProtKB-UniRule"/>
</dbReference>
<dbReference type="SMART" id="SM00220">
    <property type="entry name" value="S_TKc"/>
    <property type="match status" value="1"/>
</dbReference>
<dbReference type="Gene3D" id="3.30.200.20">
    <property type="entry name" value="Phosphorylase Kinase, domain 1"/>
    <property type="match status" value="1"/>
</dbReference>
<evidence type="ECO:0000313" key="7">
    <source>
        <dbReference type="Proteomes" id="UP000799778"/>
    </source>
</evidence>
<dbReference type="SUPFAM" id="SSF56112">
    <property type="entry name" value="Protein kinase-like (PK-like)"/>
    <property type="match status" value="1"/>
</dbReference>
<dbReference type="GO" id="GO:0005634">
    <property type="term" value="C:nucleus"/>
    <property type="evidence" value="ECO:0007669"/>
    <property type="project" value="TreeGrafter"/>
</dbReference>
<dbReference type="InterPro" id="IPR011009">
    <property type="entry name" value="Kinase-like_dom_sf"/>
</dbReference>
<proteinExistence type="inferred from homology"/>
<evidence type="ECO:0000313" key="6">
    <source>
        <dbReference type="EMBL" id="KAF2015569.1"/>
    </source>
</evidence>
<dbReference type="RefSeq" id="XP_033383908.1">
    <property type="nucleotide sequence ID" value="XM_033521616.1"/>
</dbReference>
<dbReference type="AlphaFoldDB" id="A0A6A5XRN8"/>
<dbReference type="PANTHER" id="PTHR44167">
    <property type="entry name" value="OVARIAN-SPECIFIC SERINE/THREONINE-PROTEIN KINASE LOK-RELATED"/>
    <property type="match status" value="1"/>
</dbReference>
<keyword evidence="1 3" id="KW-0547">Nucleotide-binding</keyword>
<dbReference type="PANTHER" id="PTHR44167:SF24">
    <property type="entry name" value="SERINE_THREONINE-PROTEIN KINASE CHK2"/>
    <property type="match status" value="1"/>
</dbReference>
<accession>A0A6A5XRN8</accession>
<dbReference type="PROSITE" id="PS00107">
    <property type="entry name" value="PROTEIN_KINASE_ATP"/>
    <property type="match status" value="1"/>
</dbReference>
<dbReference type="GO" id="GO:0004674">
    <property type="term" value="F:protein serine/threonine kinase activity"/>
    <property type="evidence" value="ECO:0007669"/>
    <property type="project" value="UniProtKB-KW"/>
</dbReference>
<evidence type="ECO:0000256" key="1">
    <source>
        <dbReference type="ARBA" id="ARBA00022741"/>
    </source>
</evidence>